<dbReference type="AlphaFoldDB" id="A0A1E4TVX8"/>
<name>A0A1E4TVX8_PACTA</name>
<protein>
    <submittedName>
        <fullName evidence="2">Uncharacterized protein</fullName>
    </submittedName>
</protein>
<gene>
    <name evidence="2" type="ORF">PACTADRAFT_49331</name>
</gene>
<dbReference type="Proteomes" id="UP000094236">
    <property type="component" value="Unassembled WGS sequence"/>
</dbReference>
<evidence type="ECO:0000313" key="2">
    <source>
        <dbReference type="EMBL" id="ODV95891.1"/>
    </source>
</evidence>
<proteinExistence type="predicted"/>
<dbReference type="OrthoDB" id="10253329at2759"/>
<feature type="region of interest" description="Disordered" evidence="1">
    <location>
        <begin position="197"/>
        <end position="237"/>
    </location>
</feature>
<organism evidence="2 3">
    <name type="scientific">Pachysolen tannophilus NRRL Y-2460</name>
    <dbReference type="NCBI Taxonomy" id="669874"/>
    <lineage>
        <taxon>Eukaryota</taxon>
        <taxon>Fungi</taxon>
        <taxon>Dikarya</taxon>
        <taxon>Ascomycota</taxon>
        <taxon>Saccharomycotina</taxon>
        <taxon>Pichiomycetes</taxon>
        <taxon>Pachysolenaceae</taxon>
        <taxon>Pachysolen</taxon>
    </lineage>
</organism>
<feature type="non-terminal residue" evidence="2">
    <location>
        <position position="237"/>
    </location>
</feature>
<feature type="compositionally biased region" description="Basic residues" evidence="1">
    <location>
        <begin position="57"/>
        <end position="68"/>
    </location>
</feature>
<feature type="compositionally biased region" description="Basic residues" evidence="1">
    <location>
        <begin position="31"/>
        <end position="44"/>
    </location>
</feature>
<reference evidence="3" key="1">
    <citation type="submission" date="2016-05" db="EMBL/GenBank/DDBJ databases">
        <title>Comparative genomics of biotechnologically important yeasts.</title>
        <authorList>
            <consortium name="DOE Joint Genome Institute"/>
            <person name="Riley R."/>
            <person name="Haridas S."/>
            <person name="Wolfe K.H."/>
            <person name="Lopes M.R."/>
            <person name="Hittinger C.T."/>
            <person name="Goker M."/>
            <person name="Salamov A."/>
            <person name="Wisecaver J."/>
            <person name="Long T.M."/>
            <person name="Aerts A.L."/>
            <person name="Barry K."/>
            <person name="Choi C."/>
            <person name="Clum A."/>
            <person name="Coughlan A.Y."/>
            <person name="Deshpande S."/>
            <person name="Douglass A.P."/>
            <person name="Hanson S.J."/>
            <person name="Klenk H.-P."/>
            <person name="Labutti K."/>
            <person name="Lapidus A."/>
            <person name="Lindquist E."/>
            <person name="Lipzen A."/>
            <person name="Meier-Kolthoff J.P."/>
            <person name="Ohm R.A."/>
            <person name="Otillar R.P."/>
            <person name="Pangilinan J."/>
            <person name="Peng Y."/>
            <person name="Rokas A."/>
            <person name="Rosa C.A."/>
            <person name="Scheuner C."/>
            <person name="Sibirny A.A."/>
            <person name="Slot J.C."/>
            <person name="Stielow J.B."/>
            <person name="Sun H."/>
            <person name="Kurtzman C.P."/>
            <person name="Blackwell M."/>
            <person name="Grigoriev I.V."/>
            <person name="Jeffries T.W."/>
        </authorList>
    </citation>
    <scope>NUCLEOTIDE SEQUENCE [LARGE SCALE GENOMIC DNA]</scope>
    <source>
        <strain evidence="3">NRRL Y-2460</strain>
    </source>
</reference>
<evidence type="ECO:0000256" key="1">
    <source>
        <dbReference type="SAM" id="MobiDB-lite"/>
    </source>
</evidence>
<accession>A0A1E4TVX8</accession>
<keyword evidence="3" id="KW-1185">Reference proteome</keyword>
<dbReference type="STRING" id="669874.A0A1E4TVX8"/>
<feature type="compositionally biased region" description="Basic and acidic residues" evidence="1">
    <location>
        <begin position="45"/>
        <end position="56"/>
    </location>
</feature>
<sequence>MSLDTASVLMVPTQDSNEIALRENGHNQNSRGHRKRNNNNKKKKSQTDVHEEDKRVSKSSHGHHGHNKYQKEKPDPKFLEINKLIKTFEPLTINGSLVSNLSSSIQQNLKKLCLAKENIYLTLSIVPSDPDFPFDLDFLKISLFVPSKYPFFQRNGYDKTTRPSIAVLNEEIPKGFSVNIEYGFNEIVDKCIENKSNRKSKRKRNRKNDNKMSPGEASNENDVITEDDDTIEMTKGN</sequence>
<dbReference type="EMBL" id="KV454013">
    <property type="protein sequence ID" value="ODV95891.1"/>
    <property type="molecule type" value="Genomic_DNA"/>
</dbReference>
<feature type="region of interest" description="Disordered" evidence="1">
    <location>
        <begin position="1"/>
        <end position="73"/>
    </location>
</feature>
<feature type="compositionally biased region" description="Basic residues" evidence="1">
    <location>
        <begin position="197"/>
        <end position="206"/>
    </location>
</feature>
<evidence type="ECO:0000313" key="3">
    <source>
        <dbReference type="Proteomes" id="UP000094236"/>
    </source>
</evidence>